<proteinExistence type="inferred from homology"/>
<dbReference type="GO" id="GO:0071949">
    <property type="term" value="F:FAD binding"/>
    <property type="evidence" value="ECO:0007669"/>
    <property type="project" value="InterPro"/>
</dbReference>
<accession>A0A4Y9Y9G0</accession>
<dbReference type="STRING" id="34475.A0A4Y9Y9G0"/>
<dbReference type="InterPro" id="IPR050493">
    <property type="entry name" value="FAD-dep_Monooxygenase_BioMet"/>
</dbReference>
<evidence type="ECO:0000256" key="2">
    <source>
        <dbReference type="ARBA" id="ARBA00022630"/>
    </source>
</evidence>
<dbReference type="Proteomes" id="UP000298390">
    <property type="component" value="Unassembled WGS sequence"/>
</dbReference>
<evidence type="ECO:0000256" key="6">
    <source>
        <dbReference type="SAM" id="SignalP"/>
    </source>
</evidence>
<dbReference type="SUPFAM" id="SSF51905">
    <property type="entry name" value="FAD/NAD(P)-binding domain"/>
    <property type="match status" value="1"/>
</dbReference>
<keyword evidence="4" id="KW-0560">Oxidoreductase</keyword>
<dbReference type="SUPFAM" id="SSF54373">
    <property type="entry name" value="FAD-linked reductases, C-terminal domain"/>
    <property type="match status" value="1"/>
</dbReference>
<keyword evidence="2" id="KW-0285">Flavoprotein</keyword>
<dbReference type="InterPro" id="IPR002938">
    <property type="entry name" value="FAD-bd"/>
</dbReference>
<name>A0A4Y9Y9G0_9APHY</name>
<evidence type="ECO:0000256" key="1">
    <source>
        <dbReference type="ARBA" id="ARBA00007992"/>
    </source>
</evidence>
<evidence type="ECO:0000313" key="9">
    <source>
        <dbReference type="Proteomes" id="UP000298390"/>
    </source>
</evidence>
<dbReference type="PRINTS" id="PR00420">
    <property type="entry name" value="RNGMNOXGNASE"/>
</dbReference>
<feature type="signal peptide" evidence="6">
    <location>
        <begin position="1"/>
        <end position="24"/>
    </location>
</feature>
<dbReference type="EMBL" id="SEKV01000315">
    <property type="protein sequence ID" value="TFY59206.1"/>
    <property type="molecule type" value="Genomic_DNA"/>
</dbReference>
<dbReference type="Gene3D" id="3.50.50.60">
    <property type="entry name" value="FAD/NAD(P)-binding domain"/>
    <property type="match status" value="1"/>
</dbReference>
<gene>
    <name evidence="8" type="ORF">EVJ58_g5930</name>
</gene>
<dbReference type="AlphaFoldDB" id="A0A4Y9Y9G0"/>
<dbReference type="GO" id="GO:0004497">
    <property type="term" value="F:monooxygenase activity"/>
    <property type="evidence" value="ECO:0007669"/>
    <property type="project" value="UniProtKB-KW"/>
</dbReference>
<dbReference type="FunFam" id="3.50.50.60:FF:000115">
    <property type="entry name" value="Salicylate hydroxylase, putative"/>
    <property type="match status" value="1"/>
</dbReference>
<keyword evidence="6" id="KW-0732">Signal</keyword>
<dbReference type="Pfam" id="PF01494">
    <property type="entry name" value="FAD_binding_3"/>
    <property type="match status" value="1"/>
</dbReference>
<evidence type="ECO:0000256" key="4">
    <source>
        <dbReference type="ARBA" id="ARBA00023002"/>
    </source>
</evidence>
<feature type="domain" description="FAD-binding" evidence="7">
    <location>
        <begin position="10"/>
        <end position="356"/>
    </location>
</feature>
<evidence type="ECO:0000313" key="8">
    <source>
        <dbReference type="EMBL" id="TFY59206.1"/>
    </source>
</evidence>
<evidence type="ECO:0000256" key="3">
    <source>
        <dbReference type="ARBA" id="ARBA00022827"/>
    </source>
</evidence>
<protein>
    <recommendedName>
        <fullName evidence="7">FAD-binding domain-containing protein</fullName>
    </recommendedName>
</protein>
<comment type="similarity">
    <text evidence="1">Belongs to the paxM FAD-dependent monooxygenase family.</text>
</comment>
<dbReference type="InterPro" id="IPR036188">
    <property type="entry name" value="FAD/NAD-bd_sf"/>
</dbReference>
<reference evidence="8 9" key="1">
    <citation type="submission" date="2019-01" db="EMBL/GenBank/DDBJ databases">
        <title>Genome sequencing of the rare red list fungi Fomitopsis rosea.</title>
        <authorList>
            <person name="Buettner E."/>
            <person name="Kellner H."/>
        </authorList>
    </citation>
    <scope>NUCLEOTIDE SEQUENCE [LARGE SCALE GENOMIC DNA]</scope>
    <source>
        <strain evidence="8 9">DSM 105464</strain>
    </source>
</reference>
<dbReference type="PANTHER" id="PTHR13789:SF147">
    <property type="entry name" value="PUTATIVE (AFU_ORTHOLOGUE AFUA_2G01950)-RELATED"/>
    <property type="match status" value="1"/>
</dbReference>
<organism evidence="8 9">
    <name type="scientific">Rhodofomes roseus</name>
    <dbReference type="NCBI Taxonomy" id="34475"/>
    <lineage>
        <taxon>Eukaryota</taxon>
        <taxon>Fungi</taxon>
        <taxon>Dikarya</taxon>
        <taxon>Basidiomycota</taxon>
        <taxon>Agaricomycotina</taxon>
        <taxon>Agaricomycetes</taxon>
        <taxon>Polyporales</taxon>
        <taxon>Rhodofomes</taxon>
    </lineage>
</organism>
<dbReference type="PANTHER" id="PTHR13789">
    <property type="entry name" value="MONOOXYGENASE"/>
    <property type="match status" value="1"/>
</dbReference>
<sequence length="459" mass="50729">MSQQAPLQLHILIVGCGLGGLAAAHCLAQAGHKITLFESAPAIGEVGAGIQVSPNVTRLLIRWGLAEELEKVSVKPEGLVFRRYSDGQKVAYTRWGERMDAFGAPYYHIHRADFHKLLYDRALNEMDLRLNSTVVDCDPEAPSLTLASGEVIHGDLIIGADGIKSRIQKAVLGRENPAHPTGDAAYRATIPASALLADPELESFVKTPEMTGWMGPQRHIMGYLVRGGQLYNLVMLHPDDGSVESWTAEGSADKMRADFADFEPRIQKLLKTVDTTLKWRLMDRKPLETWIHPAGRVALLGDACHPMLPYRAQGAAMAIEDAGVLGNLLSRISNIAQLKPLLYAYESLRLPRTAATQASSRLNQTIFHLPDGPEQEARDFQMRKAMEAELALAERELRGEVISESEMMEGNPNQWADRKKNEAQFGYDADEVAERWWREVGEREIGPLANGVAIQSGRL</sequence>
<keyword evidence="5" id="KW-0503">Monooxygenase</keyword>
<evidence type="ECO:0000259" key="7">
    <source>
        <dbReference type="Pfam" id="PF01494"/>
    </source>
</evidence>
<comment type="caution">
    <text evidence="8">The sequence shown here is derived from an EMBL/GenBank/DDBJ whole genome shotgun (WGS) entry which is preliminary data.</text>
</comment>
<feature type="chain" id="PRO_5021326778" description="FAD-binding domain-containing protein" evidence="6">
    <location>
        <begin position="25"/>
        <end position="459"/>
    </location>
</feature>
<evidence type="ECO:0000256" key="5">
    <source>
        <dbReference type="ARBA" id="ARBA00023033"/>
    </source>
</evidence>
<keyword evidence="3" id="KW-0274">FAD</keyword>